<organism evidence="3 4">
    <name type="scientific">Bacillus phage BCP8-2</name>
    <dbReference type="NCBI Taxonomy" id="1129192"/>
    <lineage>
        <taxon>Viruses</taxon>
        <taxon>Duplodnaviria</taxon>
        <taxon>Heunggongvirae</taxon>
        <taxon>Uroviricota</taxon>
        <taxon>Caudoviricetes</taxon>
        <taxon>Herelleviridae</taxon>
        <taxon>Bastillevirinae</taxon>
        <taxon>Caeruleovirus</taxon>
        <taxon>Caeruleovirus BCP82</taxon>
    </lineage>
</organism>
<accession>A0A0E3D9P2</accession>
<dbReference type="GO" id="GO:0019058">
    <property type="term" value="P:viral life cycle"/>
    <property type="evidence" value="ECO:0007669"/>
    <property type="project" value="UniProtKB-ARBA"/>
</dbReference>
<protein>
    <submittedName>
        <fullName evidence="3">Uncharacterized protein</fullName>
    </submittedName>
</protein>
<evidence type="ECO:0000256" key="1">
    <source>
        <dbReference type="ARBA" id="ARBA00004328"/>
    </source>
</evidence>
<dbReference type="GO" id="GO:0044423">
    <property type="term" value="C:virion component"/>
    <property type="evidence" value="ECO:0007669"/>
    <property type="project" value="UniProtKB-KW"/>
</dbReference>
<proteinExistence type="predicted"/>
<dbReference type="GeneID" id="24723271"/>
<keyword evidence="4" id="KW-1185">Reference proteome</keyword>
<evidence type="ECO:0000313" key="4">
    <source>
        <dbReference type="Proteomes" id="UP000033014"/>
    </source>
</evidence>
<gene>
    <name evidence="3" type="ORF">BCP8-2_025</name>
</gene>
<name>A0A0E3D9P2_9CAUD</name>
<sequence>MLQVKSFSGATHAEQIQNAINAASVSTTDKTVQLEEFKDYYITAPIIVKKNVELLFGYGTKLVVGGNVRVLELELNASVTNPYIAIDDPTFDSAVFYLDGKNKFYNTWNRTSIKNGVIVNWSGSHKGVGISCFSGGTGHEVSFVNFFDIKMVGLRRGIELKATKPTTGMSWVNANRFKDISFDDCVEMIVIESSETIPNECSGNMFTGLQIQPSAATQIIFKVNGQQNRFEGMLWDTHLITNTGAFVQFTNTSSYNKIDFNGSVPTAKVSDAGAFNKVL</sequence>
<dbReference type="SUPFAM" id="SSF51126">
    <property type="entry name" value="Pectin lyase-like"/>
    <property type="match status" value="1"/>
</dbReference>
<comment type="subcellular location">
    <subcellularLocation>
        <location evidence="1">Virion</location>
    </subcellularLocation>
</comment>
<keyword evidence="2" id="KW-0946">Virion</keyword>
<evidence type="ECO:0000256" key="2">
    <source>
        <dbReference type="ARBA" id="ARBA00022844"/>
    </source>
</evidence>
<reference evidence="4" key="1">
    <citation type="submission" date="2014-01" db="EMBL/GenBank/DDBJ databases">
        <title>Genomic and Proteomic Analysis of Broad Host Range Virulent Bacillus Group Phage BCP8-2 Leading To the Creation of New Genus within Myoviruses.</title>
        <authorList>
            <person name="Bandara N."/>
            <person name="Asare P.T."/>
            <person name="Kim K.P."/>
        </authorList>
    </citation>
    <scope>NUCLEOTIDE SEQUENCE [LARGE SCALE GENOMIC DNA]</scope>
</reference>
<dbReference type="RefSeq" id="YP_009149586.1">
    <property type="nucleotide sequence ID" value="NC_027355.1"/>
</dbReference>
<evidence type="ECO:0000313" key="3">
    <source>
        <dbReference type="EMBL" id="AHJ87063.1"/>
    </source>
</evidence>
<dbReference type="InterPro" id="IPR012334">
    <property type="entry name" value="Pectin_lyas_fold"/>
</dbReference>
<dbReference type="KEGG" id="vg:24723271"/>
<reference evidence="3 4" key="2">
    <citation type="journal article" date="2015" name="Arch. Virol.">
        <title>Complete genome sequence analysis and identification of putative metallo-beta-lactamase and SpoIIIE homologs in Bacillus cereus group phage BCP8-2, a new member of the proposed Bastille-like group.</title>
        <authorList>
            <person name="Asare P.T."/>
            <person name="Bandara N."/>
            <person name="Jeong T.Y."/>
            <person name="Ryu S."/>
            <person name="Klumpp J."/>
            <person name="Kim K.P."/>
        </authorList>
    </citation>
    <scope>NUCLEOTIDE SEQUENCE [LARGE SCALE GENOMIC DNA]</scope>
    <source>
        <strain evidence="3">BCP8-2</strain>
    </source>
</reference>
<dbReference type="EMBL" id="KJ081346">
    <property type="protein sequence ID" value="AHJ87063.1"/>
    <property type="molecule type" value="Genomic_DNA"/>
</dbReference>
<dbReference type="InterPro" id="IPR011050">
    <property type="entry name" value="Pectin_lyase_fold/virulence"/>
</dbReference>
<dbReference type="OrthoDB" id="5775at10239"/>
<dbReference type="Proteomes" id="UP000033014">
    <property type="component" value="Segment"/>
</dbReference>
<dbReference type="Gene3D" id="2.160.20.10">
    <property type="entry name" value="Single-stranded right-handed beta-helix, Pectin lyase-like"/>
    <property type="match status" value="1"/>
</dbReference>
<dbReference type="GO" id="GO:0051701">
    <property type="term" value="P:biological process involved in interaction with host"/>
    <property type="evidence" value="ECO:0007669"/>
    <property type="project" value="UniProtKB-ARBA"/>
</dbReference>